<comment type="similarity">
    <text evidence="1">Belongs to the low molecular weight phosphotyrosine protein phosphatase family.</text>
</comment>
<dbReference type="CDD" id="cd16343">
    <property type="entry name" value="LMWPTP"/>
    <property type="match status" value="1"/>
</dbReference>
<dbReference type="SMART" id="SM00226">
    <property type="entry name" value="LMWPc"/>
    <property type="match status" value="1"/>
</dbReference>
<name>A0ABT4KYC4_9SPHI</name>
<evidence type="ECO:0000256" key="4">
    <source>
        <dbReference type="ARBA" id="ARBA00022912"/>
    </source>
</evidence>
<comment type="caution">
    <text evidence="6">The sequence shown here is derived from an EMBL/GenBank/DDBJ whole genome shotgun (WGS) entry which is preliminary data.</text>
</comment>
<organism evidence="6 7">
    <name type="scientific">Pedobacter rhodius</name>
    <dbReference type="NCBI Taxonomy" id="3004098"/>
    <lineage>
        <taxon>Bacteria</taxon>
        <taxon>Pseudomonadati</taxon>
        <taxon>Bacteroidota</taxon>
        <taxon>Sphingobacteriia</taxon>
        <taxon>Sphingobacteriales</taxon>
        <taxon>Sphingobacteriaceae</taxon>
        <taxon>Pedobacter</taxon>
    </lineage>
</organism>
<keyword evidence="4" id="KW-0904">Protein phosphatase</keyword>
<dbReference type="InterPro" id="IPR017867">
    <property type="entry name" value="Tyr_phospatase_low_mol_wt"/>
</dbReference>
<proteinExistence type="inferred from homology"/>
<keyword evidence="7" id="KW-1185">Reference proteome</keyword>
<dbReference type="PANTHER" id="PTHR11717:SF7">
    <property type="entry name" value="LOW MOLECULAR WEIGHT PHOSPHOTYROSINE PROTEIN PHOSPHATASE"/>
    <property type="match status" value="1"/>
</dbReference>
<accession>A0ABT4KYC4</accession>
<evidence type="ECO:0000256" key="2">
    <source>
        <dbReference type="ARBA" id="ARBA00013064"/>
    </source>
</evidence>
<dbReference type="InterPro" id="IPR023485">
    <property type="entry name" value="Ptyr_pPase"/>
</dbReference>
<reference evidence="6" key="1">
    <citation type="submission" date="2022-12" db="EMBL/GenBank/DDBJ databases">
        <title>Genome sequence of SJ11.</title>
        <authorList>
            <person name="Woo H."/>
        </authorList>
    </citation>
    <scope>NUCLEOTIDE SEQUENCE</scope>
    <source>
        <strain evidence="6">SJ11</strain>
    </source>
</reference>
<dbReference type="EMBL" id="JAPWGL010000003">
    <property type="protein sequence ID" value="MCZ4223927.1"/>
    <property type="molecule type" value="Genomic_DNA"/>
</dbReference>
<dbReference type="EC" id="3.1.3.48" evidence="2"/>
<keyword evidence="3" id="KW-0378">Hydrolase</keyword>
<dbReference type="Pfam" id="PF01451">
    <property type="entry name" value="LMWPc"/>
    <property type="match status" value="1"/>
</dbReference>
<feature type="domain" description="Phosphotyrosine protein phosphatase I" evidence="5">
    <location>
        <begin position="1"/>
        <end position="142"/>
    </location>
</feature>
<evidence type="ECO:0000256" key="1">
    <source>
        <dbReference type="ARBA" id="ARBA00011063"/>
    </source>
</evidence>
<dbReference type="Proteomes" id="UP001144341">
    <property type="component" value="Unassembled WGS sequence"/>
</dbReference>
<dbReference type="PANTHER" id="PTHR11717">
    <property type="entry name" value="LOW MOLECULAR WEIGHT PROTEIN TYROSINE PHOSPHATASE"/>
    <property type="match status" value="1"/>
</dbReference>
<protein>
    <recommendedName>
        <fullName evidence="2">protein-tyrosine-phosphatase</fullName>
        <ecNumber evidence="2">3.1.3.48</ecNumber>
    </recommendedName>
</protein>
<dbReference type="RefSeq" id="WP_269415725.1">
    <property type="nucleotide sequence ID" value="NZ_JAPWGL010000003.1"/>
</dbReference>
<gene>
    <name evidence="6" type="ORF">O0931_11500</name>
</gene>
<evidence type="ECO:0000259" key="5">
    <source>
        <dbReference type="SMART" id="SM00226"/>
    </source>
</evidence>
<evidence type="ECO:0000256" key="3">
    <source>
        <dbReference type="ARBA" id="ARBA00022801"/>
    </source>
</evidence>
<dbReference type="SUPFAM" id="SSF52788">
    <property type="entry name" value="Phosphotyrosine protein phosphatases I"/>
    <property type="match status" value="1"/>
</dbReference>
<sequence length="144" mass="16414">MKILMVCLGNICRSPLAEGIMRHLSDEKNLNWEIASAGTGNWHVGKAPDYRSIAAAKASGYDISTQRAQQFDHSMFAKYDLIFVMDRNNLKDVQSLAKTEEERKKVKLFLDNDEVTDPYWDNALFSPVCKQVEERCKAIIKQLS</sequence>
<dbReference type="Gene3D" id="3.40.50.2300">
    <property type="match status" value="1"/>
</dbReference>
<evidence type="ECO:0000313" key="7">
    <source>
        <dbReference type="Proteomes" id="UP001144341"/>
    </source>
</evidence>
<dbReference type="InterPro" id="IPR036196">
    <property type="entry name" value="Ptyr_pPase_sf"/>
</dbReference>
<dbReference type="InterPro" id="IPR050438">
    <property type="entry name" value="LMW_PTPase"/>
</dbReference>
<dbReference type="PRINTS" id="PR00719">
    <property type="entry name" value="LMWPTPASE"/>
</dbReference>
<evidence type="ECO:0000313" key="6">
    <source>
        <dbReference type="EMBL" id="MCZ4223927.1"/>
    </source>
</evidence>